<reference evidence="9 10" key="2">
    <citation type="submission" date="2018-11" db="EMBL/GenBank/DDBJ databases">
        <authorList>
            <consortium name="Pathogen Informatics"/>
        </authorList>
    </citation>
    <scope>NUCLEOTIDE SEQUENCE [LARGE SCALE GENOMIC DNA]</scope>
</reference>
<keyword evidence="6 8" id="KW-0496">Mitochondrion</keyword>
<evidence type="ECO:0000256" key="4">
    <source>
        <dbReference type="ARBA" id="ARBA00022792"/>
    </source>
</evidence>
<evidence type="ECO:0000256" key="2">
    <source>
        <dbReference type="ARBA" id="ARBA00006771"/>
    </source>
</evidence>
<comment type="subcellular location">
    <subcellularLocation>
        <location evidence="1 8">Mitochondrion inner membrane</location>
        <topology evidence="1 8">Single-pass membrane protein</topology>
    </subcellularLocation>
</comment>
<evidence type="ECO:0000256" key="7">
    <source>
        <dbReference type="ARBA" id="ARBA00023136"/>
    </source>
</evidence>
<dbReference type="GO" id="GO:0042407">
    <property type="term" value="P:cristae formation"/>
    <property type="evidence" value="ECO:0007669"/>
    <property type="project" value="TreeGrafter"/>
</dbReference>
<organism evidence="11">
    <name type="scientific">Anisakis simplex</name>
    <name type="common">Herring worm</name>
    <dbReference type="NCBI Taxonomy" id="6269"/>
    <lineage>
        <taxon>Eukaryota</taxon>
        <taxon>Metazoa</taxon>
        <taxon>Ecdysozoa</taxon>
        <taxon>Nematoda</taxon>
        <taxon>Chromadorea</taxon>
        <taxon>Rhabditida</taxon>
        <taxon>Spirurina</taxon>
        <taxon>Ascaridomorpha</taxon>
        <taxon>Ascaridoidea</taxon>
        <taxon>Anisakidae</taxon>
        <taxon>Anisakis</taxon>
        <taxon>Anisakis simplex complex</taxon>
    </lineage>
</organism>
<dbReference type="EMBL" id="UYRR01031010">
    <property type="protein sequence ID" value="VDK43385.1"/>
    <property type="molecule type" value="Genomic_DNA"/>
</dbReference>
<gene>
    <name evidence="9" type="ORF">ASIM_LOCUS10643</name>
</gene>
<accession>A0A0M3JSV9</accession>
<sequence>MSIKCFRVGLKFGVVAGCVKLSIDQGIWSLKTDKGAQLYANLQEHVLPGFIVFPEELPSNEELRRDLGGVWNSGVDSFFNGIEKMSSFISHNSVTKLH</sequence>
<keyword evidence="3" id="KW-0812">Transmembrane</keyword>
<evidence type="ECO:0000256" key="1">
    <source>
        <dbReference type="ARBA" id="ARBA00004434"/>
    </source>
</evidence>
<evidence type="ECO:0000256" key="3">
    <source>
        <dbReference type="ARBA" id="ARBA00022692"/>
    </source>
</evidence>
<keyword evidence="7" id="KW-0472">Membrane</keyword>
<name>A0A0M3JSV9_ANISI</name>
<dbReference type="PANTHER" id="PTHR31816">
    <property type="entry name" value="MICOS COMPLEX SUBUNIT MIC13"/>
    <property type="match status" value="1"/>
</dbReference>
<keyword evidence="4 8" id="KW-0999">Mitochondrion inner membrane</keyword>
<comment type="subunit">
    <text evidence="8">Component of the mitochondrial contact site and cristae organizing system (MICOS) complex.</text>
</comment>
<keyword evidence="5" id="KW-1133">Transmembrane helix</keyword>
<dbReference type="Proteomes" id="UP000267096">
    <property type="component" value="Unassembled WGS sequence"/>
</dbReference>
<evidence type="ECO:0000313" key="10">
    <source>
        <dbReference type="Proteomes" id="UP000267096"/>
    </source>
</evidence>
<keyword evidence="10" id="KW-1185">Reference proteome</keyword>
<dbReference type="PANTHER" id="PTHR31816:SF3">
    <property type="entry name" value="MICOS COMPLEX SUBUNIT MIC13"/>
    <property type="match status" value="1"/>
</dbReference>
<dbReference type="GO" id="GO:0061617">
    <property type="term" value="C:MICOS complex"/>
    <property type="evidence" value="ECO:0007669"/>
    <property type="project" value="UniProtKB-UniRule"/>
</dbReference>
<proteinExistence type="inferred from homology"/>
<dbReference type="AlphaFoldDB" id="A0A0M3JSV9"/>
<evidence type="ECO:0000256" key="6">
    <source>
        <dbReference type="ARBA" id="ARBA00023128"/>
    </source>
</evidence>
<evidence type="ECO:0000256" key="5">
    <source>
        <dbReference type="ARBA" id="ARBA00022989"/>
    </source>
</evidence>
<dbReference type="WBParaSite" id="ASIM_0001108501-mRNA-1">
    <property type="protein sequence ID" value="ASIM_0001108501-mRNA-1"/>
    <property type="gene ID" value="ASIM_0001108501"/>
</dbReference>
<evidence type="ECO:0000256" key="8">
    <source>
        <dbReference type="RuleBase" id="RU363009"/>
    </source>
</evidence>
<evidence type="ECO:0000313" key="9">
    <source>
        <dbReference type="EMBL" id="VDK43385.1"/>
    </source>
</evidence>
<reference evidence="11" key="1">
    <citation type="submission" date="2017-02" db="UniProtKB">
        <authorList>
            <consortium name="WormBaseParasite"/>
        </authorList>
    </citation>
    <scope>IDENTIFICATION</scope>
</reference>
<protein>
    <recommendedName>
        <fullName evidence="8">MICOS complex subunit MIC13</fullName>
    </recommendedName>
</protein>
<comment type="similarity">
    <text evidence="2 8">Belongs to the MICOS complex subunit Mic13 family.</text>
</comment>
<evidence type="ECO:0000313" key="11">
    <source>
        <dbReference type="WBParaSite" id="ASIM_0001108501-mRNA-1"/>
    </source>
</evidence>
<dbReference type="GO" id="GO:0044284">
    <property type="term" value="C:mitochondrial crista junction"/>
    <property type="evidence" value="ECO:0007669"/>
    <property type="project" value="TreeGrafter"/>
</dbReference>
<dbReference type="Pfam" id="PF15884">
    <property type="entry name" value="QIL1"/>
    <property type="match status" value="1"/>
</dbReference>
<comment type="function">
    <text evidence="8">Component of the MICOS complex, a large protein complex of the mitochondrial inner membrane that plays crucial roles in the maintenance of crista junctions, inner membrane architecture, and formation of contact sites to the outer membrane.</text>
</comment>
<dbReference type="InterPro" id="IPR026769">
    <property type="entry name" value="Mic13"/>
</dbReference>
<dbReference type="OrthoDB" id="5948578at2759"/>